<dbReference type="Gene3D" id="3.40.50.2000">
    <property type="entry name" value="Glycogen Phosphorylase B"/>
    <property type="match status" value="1"/>
</dbReference>
<reference evidence="3" key="1">
    <citation type="submission" date="2019-01" db="EMBL/GenBank/DDBJ databases">
        <title>Genomic analysis of Salicibibacter sp. NKC3-5.</title>
        <authorList>
            <person name="Oh Y.J."/>
        </authorList>
    </citation>
    <scope>NUCLEOTIDE SEQUENCE [LARGE SCALE GENOMIC DNA]</scope>
    <source>
        <strain evidence="3">NKC3-5</strain>
    </source>
</reference>
<dbReference type="GO" id="GO:0016758">
    <property type="term" value="F:hexosyltransferase activity"/>
    <property type="evidence" value="ECO:0007669"/>
    <property type="project" value="InterPro"/>
</dbReference>
<dbReference type="Pfam" id="PF04101">
    <property type="entry name" value="Glyco_tran_28_C"/>
    <property type="match status" value="1"/>
</dbReference>
<evidence type="ECO:0000313" key="2">
    <source>
        <dbReference type="EMBL" id="QDI91823.1"/>
    </source>
</evidence>
<accession>A0A514LIZ7</accession>
<name>A0A514LIZ7_9BACI</name>
<dbReference type="OrthoDB" id="9814973at2"/>
<dbReference type="AlphaFoldDB" id="A0A514LIZ7"/>
<organism evidence="2 3">
    <name type="scientific">Salicibibacter halophilus</name>
    <dbReference type="NCBI Taxonomy" id="2502791"/>
    <lineage>
        <taxon>Bacteria</taxon>
        <taxon>Bacillati</taxon>
        <taxon>Bacillota</taxon>
        <taxon>Bacilli</taxon>
        <taxon>Bacillales</taxon>
        <taxon>Bacillaceae</taxon>
        <taxon>Salicibibacter</taxon>
    </lineage>
</organism>
<protein>
    <submittedName>
        <fullName evidence="2">Exopolysaccharide biosynthesis protein</fullName>
    </submittedName>
</protein>
<dbReference type="RefSeq" id="WP_142090323.1">
    <property type="nucleotide sequence ID" value="NZ_CP035485.1"/>
</dbReference>
<keyword evidence="3" id="KW-1185">Reference proteome</keyword>
<proteinExistence type="predicted"/>
<sequence length="158" mass="18010">MILVVLGTHERPFTRLLQEVETLADKGVIDEKLYVQNGHTPVERFTHLHGRPFLDYAEMDMLYDQARVIISHGGTGSIITGVKKRKPVIARARLSRYGEHNDDHQEEIIEQFVKTGHVLSSDDLAADLRRVDEGFTPPPFDSGRHEILKLLRNFLEAT</sequence>
<dbReference type="InterPro" id="IPR007235">
    <property type="entry name" value="Glyco_trans_28_C"/>
</dbReference>
<evidence type="ECO:0000313" key="3">
    <source>
        <dbReference type="Proteomes" id="UP000319756"/>
    </source>
</evidence>
<dbReference type="Proteomes" id="UP000319756">
    <property type="component" value="Chromosome"/>
</dbReference>
<dbReference type="EMBL" id="CP035485">
    <property type="protein sequence ID" value="QDI91823.1"/>
    <property type="molecule type" value="Genomic_DNA"/>
</dbReference>
<evidence type="ECO:0000259" key="1">
    <source>
        <dbReference type="Pfam" id="PF04101"/>
    </source>
</evidence>
<gene>
    <name evidence="2" type="ORF">EPH95_12080</name>
</gene>
<dbReference type="SUPFAM" id="SSF53756">
    <property type="entry name" value="UDP-Glycosyltransferase/glycogen phosphorylase"/>
    <property type="match status" value="1"/>
</dbReference>
<dbReference type="KEGG" id="sale:EPH95_12080"/>
<feature type="domain" description="Glycosyl transferase family 28 C-terminal" evidence="1">
    <location>
        <begin position="1"/>
        <end position="116"/>
    </location>
</feature>